<evidence type="ECO:0000313" key="3">
    <source>
        <dbReference type="Proteomes" id="UP001213000"/>
    </source>
</evidence>
<proteinExistence type="predicted"/>
<dbReference type="InterPro" id="IPR027479">
    <property type="entry name" value="S-Me-THD_N_sf"/>
</dbReference>
<accession>A0AAD5YW27</accession>
<dbReference type="AlphaFoldDB" id="A0AAD5YW27"/>
<comment type="caution">
    <text evidence="2">The sequence shown here is derived from an EMBL/GenBank/DDBJ whole genome shotgun (WGS) entry which is preliminary data.</text>
</comment>
<dbReference type="InterPro" id="IPR048350">
    <property type="entry name" value="S-Me-THD-like_C"/>
</dbReference>
<protein>
    <recommendedName>
        <fullName evidence="1">S-Me-THD-like C-terminal domain-containing protein</fullName>
    </recommendedName>
</protein>
<feature type="domain" description="S-Me-THD-like C-terminal" evidence="1">
    <location>
        <begin position="85"/>
        <end position="263"/>
    </location>
</feature>
<reference evidence="2" key="1">
    <citation type="submission" date="2022-07" db="EMBL/GenBank/DDBJ databases">
        <title>Genome Sequence of Leucocoprinus birnbaumii.</title>
        <authorList>
            <person name="Buettner E."/>
        </authorList>
    </citation>
    <scope>NUCLEOTIDE SEQUENCE</scope>
    <source>
        <strain evidence="2">VT141</strain>
    </source>
</reference>
<keyword evidence="3" id="KW-1185">Reference proteome</keyword>
<dbReference type="InterPro" id="IPR024071">
    <property type="entry name" value="S-Me-THD_C_sf"/>
</dbReference>
<organism evidence="2 3">
    <name type="scientific">Leucocoprinus birnbaumii</name>
    <dbReference type="NCBI Taxonomy" id="56174"/>
    <lineage>
        <taxon>Eukaryota</taxon>
        <taxon>Fungi</taxon>
        <taxon>Dikarya</taxon>
        <taxon>Basidiomycota</taxon>
        <taxon>Agaricomycotina</taxon>
        <taxon>Agaricomycetes</taxon>
        <taxon>Agaricomycetidae</taxon>
        <taxon>Agaricales</taxon>
        <taxon>Agaricineae</taxon>
        <taxon>Agaricaceae</taxon>
        <taxon>Leucocoprinus</taxon>
    </lineage>
</organism>
<evidence type="ECO:0000259" key="1">
    <source>
        <dbReference type="Pfam" id="PF20906"/>
    </source>
</evidence>
<dbReference type="Pfam" id="PF20906">
    <property type="entry name" value="S-Me-THD_C"/>
    <property type="match status" value="1"/>
</dbReference>
<dbReference type="Gene3D" id="3.40.1610.10">
    <property type="entry name" value="CV3147-like domain"/>
    <property type="match status" value="1"/>
</dbReference>
<sequence length="326" mass="36110">MLSISALSARSASRSSVSLFPSARPAGELFKSVLLPVLHQYQRNHRTKFPIKTLQRLNQSHPPLPFTPNGPGVATPSPHQECRWQTIMRVITTEMGSAVALCPAPLSVSDARDYGITRCLRLAWWIGKAICVCRQKKGVMLYYLIVVERGLTVVGNMTLRVAEKILECQNGKYLFVGKIIEVSRGVKAGFTWGYVRDSPLLDDDKEDISEKANSDTTKLGQYEPGTTLRIPFQNGIFVVASAPDLITVLDSQTGSHLGTPEYHCMDQTLRAGYECTLLKLSYDYPREVGPTKVTFTKANHNITSEVLQVAAAFNKDHVVIDDLNTL</sequence>
<dbReference type="Gene3D" id="2.40.390.10">
    <property type="entry name" value="CV3147-like"/>
    <property type="match status" value="1"/>
</dbReference>
<gene>
    <name evidence="2" type="ORF">NP233_g3876</name>
</gene>
<dbReference type="SUPFAM" id="SSF160991">
    <property type="entry name" value="CV3147-like"/>
    <property type="match status" value="1"/>
</dbReference>
<name>A0AAD5YW27_9AGAR</name>
<dbReference type="Proteomes" id="UP001213000">
    <property type="component" value="Unassembled WGS sequence"/>
</dbReference>
<evidence type="ECO:0000313" key="2">
    <source>
        <dbReference type="EMBL" id="KAJ3571247.1"/>
    </source>
</evidence>
<dbReference type="EMBL" id="JANIEX010000195">
    <property type="protein sequence ID" value="KAJ3571247.1"/>
    <property type="molecule type" value="Genomic_DNA"/>
</dbReference>